<dbReference type="PROSITE" id="PS50067">
    <property type="entry name" value="KINESIN_MOTOR_2"/>
    <property type="match status" value="1"/>
</dbReference>
<keyword evidence="1" id="KW-0479">Metal-binding</keyword>
<feature type="domain" description="RING-type" evidence="8">
    <location>
        <begin position="482"/>
        <end position="520"/>
    </location>
</feature>
<accession>A0A0M0JE22</accession>
<keyword evidence="3" id="KW-0862">Zinc</keyword>
<dbReference type="SMART" id="SM00129">
    <property type="entry name" value="KISc"/>
    <property type="match status" value="1"/>
</dbReference>
<feature type="compositionally biased region" description="Low complexity" evidence="6">
    <location>
        <begin position="405"/>
        <end position="422"/>
    </location>
</feature>
<keyword evidence="5" id="KW-0067">ATP-binding</keyword>
<dbReference type="SUPFAM" id="SSF52540">
    <property type="entry name" value="P-loop containing nucleoside triphosphate hydrolases"/>
    <property type="match status" value="1"/>
</dbReference>
<dbReference type="PROSITE" id="PS00518">
    <property type="entry name" value="ZF_RING_1"/>
    <property type="match status" value="1"/>
</dbReference>
<dbReference type="AlphaFoldDB" id="A0A0M0JE22"/>
<dbReference type="SUPFAM" id="SSF57850">
    <property type="entry name" value="RING/U-box"/>
    <property type="match status" value="1"/>
</dbReference>
<dbReference type="Gene3D" id="3.40.850.10">
    <property type="entry name" value="Kinesin motor domain"/>
    <property type="match status" value="1"/>
</dbReference>
<evidence type="ECO:0000313" key="10">
    <source>
        <dbReference type="Proteomes" id="UP000037460"/>
    </source>
</evidence>
<evidence type="ECO:0000256" key="6">
    <source>
        <dbReference type="SAM" id="MobiDB-lite"/>
    </source>
</evidence>
<dbReference type="PROSITE" id="PS50089">
    <property type="entry name" value="ZF_RING_2"/>
    <property type="match status" value="1"/>
</dbReference>
<dbReference type="InterPro" id="IPR001752">
    <property type="entry name" value="Kinesin_motor_dom"/>
</dbReference>
<dbReference type="GO" id="GO:0008017">
    <property type="term" value="F:microtubule binding"/>
    <property type="evidence" value="ECO:0007669"/>
    <property type="project" value="InterPro"/>
</dbReference>
<dbReference type="EMBL" id="JWZX01003063">
    <property type="protein sequence ID" value="KOO24710.1"/>
    <property type="molecule type" value="Genomic_DNA"/>
</dbReference>
<evidence type="ECO:0000259" key="8">
    <source>
        <dbReference type="PROSITE" id="PS50089"/>
    </source>
</evidence>
<comment type="caution">
    <text evidence="9">The sequence shown here is derived from an EMBL/GenBank/DDBJ whole genome shotgun (WGS) entry which is preliminary data.</text>
</comment>
<evidence type="ECO:0000256" key="1">
    <source>
        <dbReference type="ARBA" id="ARBA00022723"/>
    </source>
</evidence>
<dbReference type="InterPro" id="IPR013083">
    <property type="entry name" value="Znf_RING/FYVE/PHD"/>
</dbReference>
<dbReference type="GO" id="GO:0003777">
    <property type="term" value="F:microtubule motor activity"/>
    <property type="evidence" value="ECO:0007669"/>
    <property type="project" value="InterPro"/>
</dbReference>
<dbReference type="InterPro" id="IPR036961">
    <property type="entry name" value="Kinesin_motor_dom_sf"/>
</dbReference>
<dbReference type="Proteomes" id="UP000037460">
    <property type="component" value="Unassembled WGS sequence"/>
</dbReference>
<gene>
    <name evidence="9" type="ORF">Ctob_005433</name>
</gene>
<evidence type="ECO:0000256" key="5">
    <source>
        <dbReference type="PROSITE-ProRule" id="PRU00283"/>
    </source>
</evidence>
<dbReference type="PRINTS" id="PR00380">
    <property type="entry name" value="KINESINHEAVY"/>
</dbReference>
<dbReference type="InterPro" id="IPR027417">
    <property type="entry name" value="P-loop_NTPase"/>
</dbReference>
<reference evidence="10" key="1">
    <citation type="journal article" date="2015" name="PLoS Genet.">
        <title>Genome Sequence and Transcriptome Analyses of Chrysochromulina tobin: Metabolic Tools for Enhanced Algal Fitness in the Prominent Order Prymnesiales (Haptophyceae).</title>
        <authorList>
            <person name="Hovde B.T."/>
            <person name="Deodato C.R."/>
            <person name="Hunsperger H.M."/>
            <person name="Ryken S.A."/>
            <person name="Yost W."/>
            <person name="Jha R.K."/>
            <person name="Patterson J."/>
            <person name="Monnat R.J. Jr."/>
            <person name="Barlow S.B."/>
            <person name="Starkenburg S.R."/>
            <person name="Cattolico R.A."/>
        </authorList>
    </citation>
    <scope>NUCLEOTIDE SEQUENCE</scope>
    <source>
        <strain evidence="10">CCMP291</strain>
    </source>
</reference>
<evidence type="ECO:0000256" key="4">
    <source>
        <dbReference type="PROSITE-ProRule" id="PRU00175"/>
    </source>
</evidence>
<dbReference type="InterPro" id="IPR027640">
    <property type="entry name" value="Kinesin-like_fam"/>
</dbReference>
<dbReference type="Pfam" id="PF00225">
    <property type="entry name" value="Kinesin"/>
    <property type="match status" value="1"/>
</dbReference>
<keyword evidence="5" id="KW-0505">Motor protein</keyword>
<organism evidence="9 10">
    <name type="scientific">Chrysochromulina tobinii</name>
    <dbReference type="NCBI Taxonomy" id="1460289"/>
    <lineage>
        <taxon>Eukaryota</taxon>
        <taxon>Haptista</taxon>
        <taxon>Haptophyta</taxon>
        <taxon>Prymnesiophyceae</taxon>
        <taxon>Prymnesiales</taxon>
        <taxon>Chrysochromulinaceae</taxon>
        <taxon>Chrysochromulina</taxon>
    </lineage>
</organism>
<feature type="domain" description="Kinesin motor" evidence="7">
    <location>
        <begin position="1"/>
        <end position="275"/>
    </location>
</feature>
<evidence type="ECO:0000259" key="7">
    <source>
        <dbReference type="PROSITE" id="PS50067"/>
    </source>
</evidence>
<feature type="binding site" evidence="5">
    <location>
        <begin position="17"/>
        <end position="24"/>
    </location>
    <ligand>
        <name>ATP</name>
        <dbReference type="ChEBI" id="CHEBI:30616"/>
    </ligand>
</feature>
<dbReference type="GO" id="GO:0007018">
    <property type="term" value="P:microtubule-based movement"/>
    <property type="evidence" value="ECO:0007669"/>
    <property type="project" value="InterPro"/>
</dbReference>
<dbReference type="InterPro" id="IPR017907">
    <property type="entry name" value="Znf_RING_CS"/>
</dbReference>
<keyword evidence="10" id="KW-1185">Reference proteome</keyword>
<dbReference type="GO" id="GO:0005524">
    <property type="term" value="F:ATP binding"/>
    <property type="evidence" value="ECO:0007669"/>
    <property type="project" value="UniProtKB-UniRule"/>
</dbReference>
<dbReference type="PANTHER" id="PTHR24115">
    <property type="entry name" value="KINESIN-RELATED"/>
    <property type="match status" value="1"/>
</dbReference>
<dbReference type="OrthoDB" id="8862460at2759"/>
<name>A0A0M0JE22_9EUKA</name>
<keyword evidence="2 4" id="KW-0863">Zinc-finger</keyword>
<feature type="compositionally biased region" description="Basic and acidic residues" evidence="6">
    <location>
        <begin position="383"/>
        <end position="401"/>
    </location>
</feature>
<comment type="similarity">
    <text evidence="5">Belongs to the TRAFAC class myosin-kinesin ATPase superfamily. Kinesin family.</text>
</comment>
<dbReference type="InterPro" id="IPR001841">
    <property type="entry name" value="Znf_RING"/>
</dbReference>
<protein>
    <submittedName>
        <fullName evidence="9">Kif3c type kinesin-like protein</fullName>
    </submittedName>
</protein>
<dbReference type="GO" id="GO:0008270">
    <property type="term" value="F:zinc ion binding"/>
    <property type="evidence" value="ECO:0007669"/>
    <property type="project" value="UniProtKB-KW"/>
</dbReference>
<evidence type="ECO:0000313" key="9">
    <source>
        <dbReference type="EMBL" id="KOO24710.1"/>
    </source>
</evidence>
<evidence type="ECO:0000256" key="3">
    <source>
        <dbReference type="ARBA" id="ARBA00022833"/>
    </source>
</evidence>
<sequence length="822" mass="88593">MIESALKGRDSLLFAYGQTGAGKTFSMYGAEGGKNPSKLDGVVPATVSELFRRTMAIEKDTVGMVKFALFATLVEIQGKNIYDLLAPSDKEGNQPQCGLLGSSLLGNRIERIYSSRSLTHTIERGMATRTTAANLMHEHSSRSHCFLQLILERSQSKRGATTREQIKDGLAESEKTTSNFYMIDLAGSETFRYQDDQPLRGINAGLVALGRVLMAMSDKAAHVPYRDSVVTQLLSSVLGGDKPCLTEMLCCISPNSAFAHETKCTLEYARRTARLEESNNDALLEGDAFEETVVTEEHKAIAAASPMANDQFDEDDDMNRRAETVQIRMGSVFARTCGDPANPLMLYVHGAGQTSMAWNSLVTNLSIAKRESHANALLGRKGVLKEMKGEPNQDAKGEAKGGKAKGTAASGSSGAGDKAAGAAEGGVEGKRGKEGRGKDVVANDEGAEGRDEDDYDDRFAVLRGKLAKALLRRQRELAQTLCSLCKSPLLRPTRLVACRHVLCALCVERSILYHRVCPVCATPNGAPECDSEHDKAMCVRMETLRDEPLMVTAWRARLDEHEAERRSSLRLVIEFGSTLAGAGDSTPRQRTKASIFVGLLRAKGGTLVHRGCDCTQQLDDAPNSIIAEVVLNYNPESTDDADSTVALTQPSKVSDQRVDYIFTRPMRRGATVHIRVHWGAEIGVAPLQIVHKLGRETLGRETSGVFARHIVVQLPSELPVRRDKELGHAAPVTYAERRGQELSGWVSYLGRGHSKLVGTSARVTVGAAAPPLGAKNANLIVAPTELAATRLAVSGVDATKAASRSIGSIGEAQIKLALAASL</sequence>
<feature type="compositionally biased region" description="Basic and acidic residues" evidence="6">
    <location>
        <begin position="427"/>
        <end position="441"/>
    </location>
</feature>
<evidence type="ECO:0000256" key="2">
    <source>
        <dbReference type="ARBA" id="ARBA00022771"/>
    </source>
</evidence>
<keyword evidence="5" id="KW-0547">Nucleotide-binding</keyword>
<feature type="region of interest" description="Disordered" evidence="6">
    <location>
        <begin position="380"/>
        <end position="452"/>
    </location>
</feature>
<proteinExistence type="inferred from homology"/>
<dbReference type="Gene3D" id="3.30.40.10">
    <property type="entry name" value="Zinc/RING finger domain, C3HC4 (zinc finger)"/>
    <property type="match status" value="1"/>
</dbReference>